<dbReference type="Proteomes" id="UP000238261">
    <property type="component" value="Unassembled WGS sequence"/>
</dbReference>
<evidence type="ECO:0000256" key="4">
    <source>
        <dbReference type="ARBA" id="ARBA00023125"/>
    </source>
</evidence>
<protein>
    <recommendedName>
        <fullName evidence="9">DUF1778 domain-containing protein</fullName>
    </recommendedName>
</protein>
<dbReference type="Gene3D" id="1.20.5.780">
    <property type="entry name" value="Single helix bin"/>
    <property type="match status" value="1"/>
</dbReference>
<sequence>MNAIGRMVEQSFWCVCIGHTPGGLAMSAATSNVINFWAPAAKQALIDHAVEVSGMNRTAFILDAVCEKAHKVLADQTRFALSGQQLQRFNALLDAPLESNAAIRRLLSTLAPWER</sequence>
<evidence type="ECO:0000313" key="7">
    <source>
        <dbReference type="EMBL" id="PPU97487.1"/>
    </source>
</evidence>
<keyword evidence="5" id="KW-0804">Transcription</keyword>
<organism evidence="7 8">
    <name type="scientific">Xanthomonas hyacinthi</name>
    <dbReference type="NCBI Taxonomy" id="56455"/>
    <lineage>
        <taxon>Bacteria</taxon>
        <taxon>Pseudomonadati</taxon>
        <taxon>Pseudomonadota</taxon>
        <taxon>Gammaproteobacteria</taxon>
        <taxon>Lysobacterales</taxon>
        <taxon>Lysobacteraceae</taxon>
        <taxon>Xanthomonas</taxon>
    </lineage>
</organism>
<dbReference type="AlphaFoldDB" id="A0A2S7EWE0"/>
<evidence type="ECO:0000256" key="3">
    <source>
        <dbReference type="ARBA" id="ARBA00023015"/>
    </source>
</evidence>
<evidence type="ECO:0000256" key="6">
    <source>
        <dbReference type="ARBA" id="ARBA00049988"/>
    </source>
</evidence>
<keyword evidence="4" id="KW-0238">DNA-binding</keyword>
<dbReference type="PANTHER" id="PTHR35401">
    <property type="entry name" value="COPG FAMILY HELIX-TURN-HELIX PROTEIN-RELATED-RELATED"/>
    <property type="match status" value="1"/>
</dbReference>
<evidence type="ECO:0000256" key="1">
    <source>
        <dbReference type="ARBA" id="ARBA00022491"/>
    </source>
</evidence>
<dbReference type="PANTHER" id="PTHR35401:SF1">
    <property type="entry name" value="CYTOPLASMIC PROTEIN"/>
    <property type="match status" value="1"/>
</dbReference>
<evidence type="ECO:0008006" key="9">
    <source>
        <dbReference type="Google" id="ProtNLM"/>
    </source>
</evidence>
<dbReference type="EMBL" id="MDEG01000008">
    <property type="protein sequence ID" value="PPU97487.1"/>
    <property type="molecule type" value="Genomic_DNA"/>
</dbReference>
<proteinExistence type="inferred from homology"/>
<keyword evidence="8" id="KW-1185">Reference proteome</keyword>
<keyword evidence="3" id="KW-0805">Transcription regulation</keyword>
<dbReference type="SUPFAM" id="SSF47598">
    <property type="entry name" value="Ribbon-helix-helix"/>
    <property type="match status" value="1"/>
</dbReference>
<dbReference type="Pfam" id="PF08681">
    <property type="entry name" value="TacA1"/>
    <property type="match status" value="1"/>
</dbReference>
<evidence type="ECO:0000256" key="2">
    <source>
        <dbReference type="ARBA" id="ARBA00022649"/>
    </source>
</evidence>
<name>A0A2S7EWE0_9XANT</name>
<comment type="caution">
    <text evidence="7">The sequence shown here is derived from an EMBL/GenBank/DDBJ whole genome shotgun (WGS) entry which is preliminary data.</text>
</comment>
<accession>A0A2S7EWE0</accession>
<evidence type="ECO:0000256" key="5">
    <source>
        <dbReference type="ARBA" id="ARBA00023163"/>
    </source>
</evidence>
<keyword evidence="2" id="KW-1277">Toxin-antitoxin system</keyword>
<dbReference type="InterPro" id="IPR010985">
    <property type="entry name" value="Ribbon_hlx_hlx"/>
</dbReference>
<evidence type="ECO:0000313" key="8">
    <source>
        <dbReference type="Proteomes" id="UP000238261"/>
    </source>
</evidence>
<gene>
    <name evidence="7" type="ORF">XhyaCFBP1156_10875</name>
</gene>
<keyword evidence="1" id="KW-0678">Repressor</keyword>
<dbReference type="GO" id="GO:0006355">
    <property type="term" value="P:regulation of DNA-templated transcription"/>
    <property type="evidence" value="ECO:0007669"/>
    <property type="project" value="InterPro"/>
</dbReference>
<reference evidence="8" key="1">
    <citation type="submission" date="2016-08" db="EMBL/GenBank/DDBJ databases">
        <authorList>
            <person name="Merda D."/>
            <person name="Briand M."/>
            <person name="Taghouti G."/>
            <person name="Carrere S."/>
            <person name="Gouzy J."/>
            <person name="Portier P."/>
            <person name="Jacques M.-A."/>
            <person name="Fischer-Le Saux M."/>
        </authorList>
    </citation>
    <scope>NUCLEOTIDE SEQUENCE [LARGE SCALE GENOMIC DNA]</scope>
    <source>
        <strain evidence="8">CFBP1156</strain>
    </source>
</reference>
<comment type="similarity">
    <text evidence="6">Belongs to the TacA antitoxin family.</text>
</comment>
<dbReference type="InterPro" id="IPR014795">
    <property type="entry name" value="TacA_1-like"/>
</dbReference>
<dbReference type="GO" id="GO:0003677">
    <property type="term" value="F:DNA binding"/>
    <property type="evidence" value="ECO:0007669"/>
    <property type="project" value="UniProtKB-KW"/>
</dbReference>